<proteinExistence type="predicted"/>
<dbReference type="Pfam" id="PF11728">
    <property type="entry name" value="ArAE_1_C"/>
    <property type="match status" value="1"/>
</dbReference>
<feature type="transmembrane region" description="Helical" evidence="6">
    <location>
        <begin position="53"/>
        <end position="84"/>
    </location>
</feature>
<feature type="transmembrane region" description="Helical" evidence="6">
    <location>
        <begin position="115"/>
        <end position="139"/>
    </location>
</feature>
<evidence type="ECO:0000259" key="7">
    <source>
        <dbReference type="Pfam" id="PF11728"/>
    </source>
</evidence>
<protein>
    <submittedName>
        <fullName evidence="8">Aromatic acid exporter family protein</fullName>
    </submittedName>
</protein>
<dbReference type="Gene3D" id="1.20.120.940">
    <property type="entry name" value="Putative aromatic acid exporter, C-terminal domain"/>
    <property type="match status" value="1"/>
</dbReference>
<keyword evidence="4 6" id="KW-1133">Transmembrane helix</keyword>
<gene>
    <name evidence="8" type="ORF">ACFFSY_31435</name>
</gene>
<accession>A0ABV5L1B4</accession>
<dbReference type="EMBL" id="JBHMDO010000048">
    <property type="protein sequence ID" value="MFB9330478.1"/>
    <property type="molecule type" value="Genomic_DNA"/>
</dbReference>
<evidence type="ECO:0000313" key="9">
    <source>
        <dbReference type="Proteomes" id="UP001589747"/>
    </source>
</evidence>
<evidence type="ECO:0000256" key="2">
    <source>
        <dbReference type="ARBA" id="ARBA00022475"/>
    </source>
</evidence>
<name>A0ABV5L1B4_9BACL</name>
<dbReference type="InterPro" id="IPR038323">
    <property type="entry name" value="ArAE_1_C_sf"/>
</dbReference>
<dbReference type="InterPro" id="IPR052984">
    <property type="entry name" value="UPF0421"/>
</dbReference>
<evidence type="ECO:0000256" key="3">
    <source>
        <dbReference type="ARBA" id="ARBA00022692"/>
    </source>
</evidence>
<dbReference type="InterPro" id="IPR021062">
    <property type="entry name" value="ArAE_1_C"/>
</dbReference>
<comment type="caution">
    <text evidence="8">The sequence shown here is derived from an EMBL/GenBank/DDBJ whole genome shotgun (WGS) entry which is preliminary data.</text>
</comment>
<keyword evidence="9" id="KW-1185">Reference proteome</keyword>
<keyword evidence="5 6" id="KW-0472">Membrane</keyword>
<dbReference type="Proteomes" id="UP001589747">
    <property type="component" value="Unassembled WGS sequence"/>
</dbReference>
<evidence type="ECO:0000313" key="8">
    <source>
        <dbReference type="EMBL" id="MFB9330478.1"/>
    </source>
</evidence>
<dbReference type="PANTHER" id="PTHR40064">
    <property type="entry name" value="MEMBRANE PROTEIN-RELATED"/>
    <property type="match status" value="1"/>
</dbReference>
<comment type="subcellular location">
    <subcellularLocation>
        <location evidence="1">Cell membrane</location>
        <topology evidence="1">Multi-pass membrane protein</topology>
    </subcellularLocation>
</comment>
<dbReference type="InterPro" id="IPR010343">
    <property type="entry name" value="ArAE_1"/>
</dbReference>
<dbReference type="RefSeq" id="WP_377501740.1">
    <property type="nucleotide sequence ID" value="NZ_JBHMDO010000048.1"/>
</dbReference>
<evidence type="ECO:0000256" key="5">
    <source>
        <dbReference type="ARBA" id="ARBA00023136"/>
    </source>
</evidence>
<evidence type="ECO:0000256" key="1">
    <source>
        <dbReference type="ARBA" id="ARBA00004651"/>
    </source>
</evidence>
<feature type="domain" description="Putative aromatic acid exporter C-terminal" evidence="7">
    <location>
        <begin position="144"/>
        <end position="310"/>
    </location>
</feature>
<organism evidence="8 9">
    <name type="scientific">Paenibacillus aurantiacus</name>
    <dbReference type="NCBI Taxonomy" id="1936118"/>
    <lineage>
        <taxon>Bacteria</taxon>
        <taxon>Bacillati</taxon>
        <taxon>Bacillota</taxon>
        <taxon>Bacilli</taxon>
        <taxon>Bacillales</taxon>
        <taxon>Paenibacillaceae</taxon>
        <taxon>Paenibacillus</taxon>
    </lineage>
</organism>
<evidence type="ECO:0000256" key="6">
    <source>
        <dbReference type="SAM" id="Phobius"/>
    </source>
</evidence>
<evidence type="ECO:0000256" key="4">
    <source>
        <dbReference type="ARBA" id="ARBA00022989"/>
    </source>
</evidence>
<dbReference type="PANTHER" id="PTHR40064:SF1">
    <property type="entry name" value="MEMBRANE PROTEIN"/>
    <property type="match status" value="1"/>
</dbReference>
<keyword evidence="2" id="KW-1003">Cell membrane</keyword>
<dbReference type="Pfam" id="PF06081">
    <property type="entry name" value="ArAE_1"/>
    <property type="match status" value="1"/>
</dbReference>
<reference evidence="8 9" key="1">
    <citation type="submission" date="2024-09" db="EMBL/GenBank/DDBJ databases">
        <authorList>
            <person name="Sun Q."/>
            <person name="Mori K."/>
        </authorList>
    </citation>
    <scope>NUCLEOTIDE SEQUENCE [LARGE SCALE GENOMIC DNA]</scope>
    <source>
        <strain evidence="8 9">TISTR 2452</strain>
    </source>
</reference>
<sequence length="327" mass="36250">MGIRVIKTALAALAAIYTASTLGLDPELAAGLLAILGVEVTRKRGLQSAFVRFVASVLGLFFASVLFAALGFHIWVISLFILVAFPVMSRLALKDGITTSAVIVFHVYAKAEVTAAIIVNEVLLLLVGLGWATVVNMLYMPREDRNLAALRHRTEALFSGIFNQMARTLRDPSHVWDGAELLEAGAAIEEGIRRADLALENRVPGQDAAELRYWRTYFEMRRLQLESVSDMLVCVSLVYEKLPQGELAAEVFDLLADEVKSDVYEGIVERHLSELGGRFKQMALPASRDEFEIRAAILELTHELNRYLAIAKRWKKHKAARMTADPA</sequence>
<keyword evidence="3 6" id="KW-0812">Transmembrane</keyword>